<sequence>MMLITYFRSKFEFLFLCFVIVLLASCGENDPDDADFSLVGLTPEQRQADLDAQLEEIAFHKTGRGDFFDTTTEIGGGAPAACRPEFVAQRWNPGQYQVNQFFPSSAECGRNQPPNNLKRRESIPIFWLNLSTRRNNAAGNAIGWSDDIARNKMQEATDWFATYCIDLNVKKVAVIANRLDGMRAAMTAAIEGQPFQGNAVTVESVADSLNHQLYEQELRKPRKYLLILFTDAFQNVRFGDPDSRVNRVAGNFESIPVILIPDPPDSGSTNIITHELIHGLGKVLVGQHSFAYLQDLPQLGNSTAEQISMNRKATWDEGGCSFDMGNAGRSDQDSPMRKPDTDKMDWASFWQFDFNGNTKPK</sequence>
<dbReference type="RefSeq" id="WP_107786258.1">
    <property type="nucleotide sequence ID" value="NZ_QAOL01000006.1"/>
</dbReference>
<comment type="caution">
    <text evidence="3">The sequence shown here is derived from an EMBL/GenBank/DDBJ whole genome shotgun (WGS) entry which is preliminary data.</text>
</comment>
<evidence type="ECO:0000256" key="1">
    <source>
        <dbReference type="SAM" id="MobiDB-lite"/>
    </source>
</evidence>
<dbReference type="EMBL" id="QAOL01000006">
    <property type="protein sequence ID" value="PTQ87269.1"/>
    <property type="molecule type" value="Genomic_DNA"/>
</dbReference>
<accession>A0A2T5ITR6</accession>
<name>A0A2T5ITR6_9PROT</name>
<evidence type="ECO:0000313" key="3">
    <source>
        <dbReference type="EMBL" id="PTQ87269.1"/>
    </source>
</evidence>
<feature type="chain" id="PRO_5015774755" evidence="2">
    <location>
        <begin position="25"/>
        <end position="361"/>
    </location>
</feature>
<evidence type="ECO:0000256" key="2">
    <source>
        <dbReference type="SAM" id="SignalP"/>
    </source>
</evidence>
<feature type="compositionally biased region" description="Basic and acidic residues" evidence="1">
    <location>
        <begin position="330"/>
        <end position="342"/>
    </location>
</feature>
<dbReference type="AlphaFoldDB" id="A0A2T5ITR6"/>
<feature type="signal peptide" evidence="2">
    <location>
        <begin position="1"/>
        <end position="24"/>
    </location>
</feature>
<gene>
    <name evidence="3" type="ORF">C8R28_100629</name>
</gene>
<organism evidence="3 4">
    <name type="scientific">Nitrosomonas ureae</name>
    <dbReference type="NCBI Taxonomy" id="44577"/>
    <lineage>
        <taxon>Bacteria</taxon>
        <taxon>Pseudomonadati</taxon>
        <taxon>Pseudomonadota</taxon>
        <taxon>Betaproteobacteria</taxon>
        <taxon>Nitrosomonadales</taxon>
        <taxon>Nitrosomonadaceae</taxon>
        <taxon>Nitrosomonas</taxon>
    </lineage>
</organism>
<feature type="region of interest" description="Disordered" evidence="1">
    <location>
        <begin position="322"/>
        <end position="342"/>
    </location>
</feature>
<dbReference type="Proteomes" id="UP000244110">
    <property type="component" value="Unassembled WGS sequence"/>
</dbReference>
<protein>
    <submittedName>
        <fullName evidence="3">Uncharacterized protein</fullName>
    </submittedName>
</protein>
<keyword evidence="2" id="KW-0732">Signal</keyword>
<proteinExistence type="predicted"/>
<reference evidence="3 4" key="1">
    <citation type="submission" date="2018-04" db="EMBL/GenBank/DDBJ databases">
        <title>Active sludge and wastewater microbial communities from Klosterneuburg, Austria.</title>
        <authorList>
            <person name="Wagner M."/>
        </authorList>
    </citation>
    <scope>NUCLEOTIDE SEQUENCE [LARGE SCALE GENOMIC DNA]</scope>
    <source>
        <strain evidence="3 4">Nm4</strain>
    </source>
</reference>
<evidence type="ECO:0000313" key="4">
    <source>
        <dbReference type="Proteomes" id="UP000244110"/>
    </source>
</evidence>